<name>A0AAW4L340_9BACT</name>
<sequence length="104" mass="11507">MKYHPVIINGKNLSVIEDTYLLAALMTFEPSITCTPFWNEKGKVAFEVAGPISEGMRRYFSGEQASLAIYTSKLKYLRASIFAMKQSSVSYQAGLHGSLNSSFA</sequence>
<comment type="caution">
    <text evidence="1">The sequence shown here is derived from an EMBL/GenBank/DDBJ whole genome shotgun (WGS) entry which is preliminary data.</text>
</comment>
<keyword evidence="2" id="KW-1185">Reference proteome</keyword>
<dbReference type="RefSeq" id="WP_214171377.1">
    <property type="nucleotide sequence ID" value="NZ_JAHCVJ010000003.1"/>
</dbReference>
<evidence type="ECO:0000313" key="2">
    <source>
        <dbReference type="Proteomes" id="UP000811899"/>
    </source>
</evidence>
<dbReference type="AlphaFoldDB" id="A0AAW4L340"/>
<accession>A0AAW4L340</accession>
<dbReference type="Proteomes" id="UP000811899">
    <property type="component" value="Unassembled WGS sequence"/>
</dbReference>
<organism evidence="1 2">
    <name type="scientific">Geoanaerobacter pelophilus</name>
    <dbReference type="NCBI Taxonomy" id="60036"/>
    <lineage>
        <taxon>Bacteria</taxon>
        <taxon>Pseudomonadati</taxon>
        <taxon>Thermodesulfobacteriota</taxon>
        <taxon>Desulfuromonadia</taxon>
        <taxon>Geobacterales</taxon>
        <taxon>Geobacteraceae</taxon>
        <taxon>Geoanaerobacter</taxon>
    </lineage>
</organism>
<gene>
    <name evidence="1" type="ORF">KI809_09960</name>
</gene>
<evidence type="ECO:0000313" key="1">
    <source>
        <dbReference type="EMBL" id="MBT0664622.1"/>
    </source>
</evidence>
<protein>
    <submittedName>
        <fullName evidence="1">Uncharacterized protein</fullName>
    </submittedName>
</protein>
<dbReference type="EMBL" id="JAHCVJ010000003">
    <property type="protein sequence ID" value="MBT0664622.1"/>
    <property type="molecule type" value="Genomic_DNA"/>
</dbReference>
<reference evidence="1 2" key="1">
    <citation type="submission" date="2021-05" db="EMBL/GenBank/DDBJ databases">
        <title>The draft genome of Geobacter pelophilus DSM 12255.</title>
        <authorList>
            <person name="Xu Z."/>
            <person name="Masuda Y."/>
            <person name="Itoh H."/>
            <person name="Senoo K."/>
        </authorList>
    </citation>
    <scope>NUCLEOTIDE SEQUENCE [LARGE SCALE GENOMIC DNA]</scope>
    <source>
        <strain evidence="1 2">DSM 12255</strain>
    </source>
</reference>
<proteinExistence type="predicted"/>